<proteinExistence type="predicted"/>
<dbReference type="Proteomes" id="UP000017984">
    <property type="component" value="Chromosome"/>
</dbReference>
<sequence>MSFWRWYWLAWLLIGFAVPETYGLLRNPRATLSETVWSWFGVMRGQSISQWSVQHYVLLVFLFWLLFHLAFRIWR</sequence>
<feature type="transmembrane region" description="Helical" evidence="1">
    <location>
        <begin position="6"/>
        <end position="25"/>
    </location>
</feature>
<reference evidence="2 3" key="1">
    <citation type="journal article" date="2014" name="Genome Announc.">
        <title>Draft Genome Sequence of Streptomyces roseochromogenes subsp. oscitans DS 12.976, Producer of the Aminocoumarin Antibiotic Clorobiocin.</title>
        <authorList>
            <person name="Ruckert C."/>
            <person name="Kalinowski J."/>
            <person name="Heide L."/>
            <person name="Apel A.K."/>
        </authorList>
    </citation>
    <scope>NUCLEOTIDE SEQUENCE [LARGE SCALE GENOMIC DNA]</scope>
    <source>
        <strain evidence="2 3">DS 12.976</strain>
    </source>
</reference>
<protein>
    <submittedName>
        <fullName evidence="2">Uncharacterized protein</fullName>
    </submittedName>
</protein>
<dbReference type="STRING" id="1352936.M878_30775"/>
<comment type="caution">
    <text evidence="2">The sequence shown here is derived from an EMBL/GenBank/DDBJ whole genome shotgun (WGS) entry which is preliminary data.</text>
</comment>
<name>V6K609_STRRC</name>
<evidence type="ECO:0000256" key="1">
    <source>
        <dbReference type="SAM" id="Phobius"/>
    </source>
</evidence>
<evidence type="ECO:0000313" key="3">
    <source>
        <dbReference type="Proteomes" id="UP000017984"/>
    </source>
</evidence>
<dbReference type="AlphaFoldDB" id="V6K609"/>
<dbReference type="PATRIC" id="fig|1352936.5.peg.6408"/>
<keyword evidence="1" id="KW-0812">Transmembrane</keyword>
<keyword evidence="1" id="KW-0472">Membrane</keyword>
<dbReference type="HOGENOM" id="CLU_2669624_0_0_11"/>
<keyword evidence="3" id="KW-1185">Reference proteome</keyword>
<evidence type="ECO:0000313" key="2">
    <source>
        <dbReference type="EMBL" id="EST24399.1"/>
    </source>
</evidence>
<dbReference type="RefSeq" id="WP_023550859.1">
    <property type="nucleotide sequence ID" value="NZ_CM002285.1"/>
</dbReference>
<gene>
    <name evidence="2" type="ORF">M878_30775</name>
</gene>
<dbReference type="EMBL" id="AWQX01000267">
    <property type="protein sequence ID" value="EST24399.1"/>
    <property type="molecule type" value="Genomic_DNA"/>
</dbReference>
<organism evidence="2 3">
    <name type="scientific">Streptomyces roseochromogenus subsp. oscitans DS 12.976</name>
    <dbReference type="NCBI Taxonomy" id="1352936"/>
    <lineage>
        <taxon>Bacteria</taxon>
        <taxon>Bacillati</taxon>
        <taxon>Actinomycetota</taxon>
        <taxon>Actinomycetes</taxon>
        <taxon>Kitasatosporales</taxon>
        <taxon>Streptomycetaceae</taxon>
        <taxon>Streptomyces</taxon>
    </lineage>
</organism>
<dbReference type="OrthoDB" id="4269924at2"/>
<feature type="transmembrane region" description="Helical" evidence="1">
    <location>
        <begin position="53"/>
        <end position="74"/>
    </location>
</feature>
<keyword evidence="1" id="KW-1133">Transmembrane helix</keyword>
<accession>V6K609</accession>